<evidence type="ECO:0000256" key="2">
    <source>
        <dbReference type="ARBA" id="ARBA00022741"/>
    </source>
</evidence>
<dbReference type="GO" id="GO:0005524">
    <property type="term" value="F:ATP binding"/>
    <property type="evidence" value="ECO:0007669"/>
    <property type="project" value="UniProtKB-KW"/>
</dbReference>
<proteinExistence type="inferred from homology"/>
<dbReference type="OrthoDB" id="3333926at2"/>
<dbReference type="Gene3D" id="3.30.420.40">
    <property type="match status" value="2"/>
</dbReference>
<dbReference type="Gene3D" id="3.90.640.10">
    <property type="entry name" value="Actin, Chain A, domain 4"/>
    <property type="match status" value="1"/>
</dbReference>
<dbReference type="AlphaFoldDB" id="A0A4R4NSZ4"/>
<dbReference type="GO" id="GO:0140662">
    <property type="term" value="F:ATP-dependent protein folding chaperone"/>
    <property type="evidence" value="ECO:0007669"/>
    <property type="project" value="InterPro"/>
</dbReference>
<dbReference type="Pfam" id="PF00012">
    <property type="entry name" value="HSP70"/>
    <property type="match status" value="1"/>
</dbReference>
<dbReference type="InterPro" id="IPR043129">
    <property type="entry name" value="ATPase_NBD"/>
</dbReference>
<keyword evidence="3" id="KW-0067">ATP-binding</keyword>
<gene>
    <name evidence="6" type="ORF">E1284_23295</name>
</gene>
<reference evidence="6 7" key="1">
    <citation type="submission" date="2019-03" db="EMBL/GenBank/DDBJ databases">
        <title>Draft genome sequences of novel Actinobacteria.</title>
        <authorList>
            <person name="Sahin N."/>
            <person name="Ay H."/>
            <person name="Saygin H."/>
        </authorList>
    </citation>
    <scope>NUCLEOTIDE SEQUENCE [LARGE SCALE GENOMIC DNA]</scope>
    <source>
        <strain evidence="6 7">DSM 45347</strain>
    </source>
</reference>
<evidence type="ECO:0000256" key="5">
    <source>
        <dbReference type="ARBA" id="ARBA00023186"/>
    </source>
</evidence>
<keyword evidence="5" id="KW-0143">Chaperone</keyword>
<dbReference type="InterPro" id="IPR013126">
    <property type="entry name" value="Hsp_70_fam"/>
</dbReference>
<name>A0A4R4NSZ4_9ACTN</name>
<dbReference type="PANTHER" id="PTHR42749:SF1">
    <property type="entry name" value="CELL SHAPE-DETERMINING PROTEIN MREB"/>
    <property type="match status" value="1"/>
</dbReference>
<comment type="similarity">
    <text evidence="1">Belongs to the heat shock protein 70 family.</text>
</comment>
<keyword evidence="7" id="KW-1185">Reference proteome</keyword>
<keyword evidence="4" id="KW-0346">Stress response</keyword>
<dbReference type="SUPFAM" id="SSF53067">
    <property type="entry name" value="Actin-like ATPase domain"/>
    <property type="match status" value="2"/>
</dbReference>
<protein>
    <submittedName>
        <fullName evidence="6">Hsp70 family protein</fullName>
    </submittedName>
</protein>
<evidence type="ECO:0000256" key="3">
    <source>
        <dbReference type="ARBA" id="ARBA00022840"/>
    </source>
</evidence>
<evidence type="ECO:0000313" key="7">
    <source>
        <dbReference type="Proteomes" id="UP000295431"/>
    </source>
</evidence>
<evidence type="ECO:0000256" key="4">
    <source>
        <dbReference type="ARBA" id="ARBA00023016"/>
    </source>
</evidence>
<comment type="caution">
    <text evidence="6">The sequence shown here is derived from an EMBL/GenBank/DDBJ whole genome shotgun (WGS) entry which is preliminary data.</text>
</comment>
<dbReference type="InterPro" id="IPR018181">
    <property type="entry name" value="Heat_shock_70_CS"/>
</dbReference>
<dbReference type="Proteomes" id="UP000295431">
    <property type="component" value="Unassembled WGS sequence"/>
</dbReference>
<sequence>MENWRGSGARSYRRPPARNAGGIMERPVLAIDFGSTNTSGVSRVNDLNESPVSGDYRCVPSLVFVGPDGRLTAGGPTEQLAEAFPDRIVHDPRHLLVTRESARIADREIPTTALAAALLRHVMPDAAGRRVVLTYPARWGAQQVRALGAAASEAGLPEPWFLTEAEAAAAFHDPRPGTTVAVYDLGGRSLDITIVRSTEQGTEIVGRPGGHDRFGGADLDQALLGIVAERAARLDAAAWAESQRRPHLVRHEVIEAKHRLSDQDRTSLRLDGLPEAITVTRAEFEDATDQMLRWSVGELVAVIERAGLSPADLAAVHLAGGATRMPRIAELITERLGRPPTTTPDPKAMFTTGALRAYAHTTRP</sequence>
<keyword evidence="2" id="KW-0547">Nucleotide-binding</keyword>
<organism evidence="6 7">
    <name type="scientific">Actinomadura bangladeshensis</name>
    <dbReference type="NCBI Taxonomy" id="453573"/>
    <lineage>
        <taxon>Bacteria</taxon>
        <taxon>Bacillati</taxon>
        <taxon>Actinomycetota</taxon>
        <taxon>Actinomycetes</taxon>
        <taxon>Streptosporangiales</taxon>
        <taxon>Thermomonosporaceae</taxon>
        <taxon>Actinomadura</taxon>
    </lineage>
</organism>
<accession>A0A4R4NSZ4</accession>
<evidence type="ECO:0000256" key="1">
    <source>
        <dbReference type="ARBA" id="ARBA00007381"/>
    </source>
</evidence>
<dbReference type="PANTHER" id="PTHR42749">
    <property type="entry name" value="CELL SHAPE-DETERMINING PROTEIN MREB"/>
    <property type="match status" value="1"/>
</dbReference>
<dbReference type="EMBL" id="SMJW01000126">
    <property type="protein sequence ID" value="TDC12499.1"/>
    <property type="molecule type" value="Genomic_DNA"/>
</dbReference>
<feature type="non-terminal residue" evidence="6">
    <location>
        <position position="364"/>
    </location>
</feature>
<evidence type="ECO:0000313" key="6">
    <source>
        <dbReference type="EMBL" id="TDC12499.1"/>
    </source>
</evidence>
<dbReference type="PROSITE" id="PS01036">
    <property type="entry name" value="HSP70_3"/>
    <property type="match status" value="1"/>
</dbReference>